<evidence type="ECO:0000313" key="4">
    <source>
        <dbReference type="Ensembl" id="ENSEBUP00000007657.1"/>
    </source>
</evidence>
<dbReference type="Pfam" id="PF02210">
    <property type="entry name" value="Laminin_G_2"/>
    <property type="match status" value="1"/>
</dbReference>
<dbReference type="InterPro" id="IPR048287">
    <property type="entry name" value="TSPN-like_N"/>
</dbReference>
<evidence type="ECO:0000256" key="1">
    <source>
        <dbReference type="ARBA" id="ARBA00022737"/>
    </source>
</evidence>
<dbReference type="SUPFAM" id="SSF49899">
    <property type="entry name" value="Concanavalin A-like lectins/glucanases"/>
    <property type="match status" value="1"/>
</dbReference>
<keyword evidence="2" id="KW-1133">Transmembrane helix</keyword>
<keyword evidence="2" id="KW-0472">Membrane</keyword>
<dbReference type="GeneTree" id="ENSGT00940000159211"/>
<organism evidence="4 5">
    <name type="scientific">Eptatretus burgeri</name>
    <name type="common">Inshore hagfish</name>
    <dbReference type="NCBI Taxonomy" id="7764"/>
    <lineage>
        <taxon>Eukaryota</taxon>
        <taxon>Metazoa</taxon>
        <taxon>Chordata</taxon>
        <taxon>Craniata</taxon>
        <taxon>Vertebrata</taxon>
        <taxon>Cyclostomata</taxon>
        <taxon>Myxini</taxon>
        <taxon>Myxiniformes</taxon>
        <taxon>Myxinidae</taxon>
        <taxon>Eptatretinae</taxon>
        <taxon>Eptatretus</taxon>
    </lineage>
</organism>
<keyword evidence="1" id="KW-0677">Repeat</keyword>
<evidence type="ECO:0000256" key="2">
    <source>
        <dbReference type="SAM" id="Phobius"/>
    </source>
</evidence>
<dbReference type="InterPro" id="IPR013320">
    <property type="entry name" value="ConA-like_dom_sf"/>
</dbReference>
<sequence length="234" mass="26441">MLCGHVESAFSGCHHHHWCISSFILSSGFIDVLQVLDFPLAPEGVTPIQGLCNRRSGVDHQDVAYRISKEAQLSVPTKFLFPDSAFPADFSLLTTLRPEIGTQAFLLSLYSENGVQQLGLEVGRSPIFIYEDHVTVSQSQHYPMLTGVNLADGKWHRMAISVHDNNITVFVDCIRVLSQTLHRSDNPYIDLNGIVVFGARILDDEVFEVSRHIILYYFLFLYVLLFVQFLNILK</sequence>
<dbReference type="Gene3D" id="2.60.120.200">
    <property type="match status" value="1"/>
</dbReference>
<name>A0A8C4PZE3_EPTBU</name>
<reference evidence="4" key="2">
    <citation type="submission" date="2025-09" db="UniProtKB">
        <authorList>
            <consortium name="Ensembl"/>
        </authorList>
    </citation>
    <scope>IDENTIFICATION</scope>
</reference>
<dbReference type="Proteomes" id="UP000694388">
    <property type="component" value="Unplaced"/>
</dbReference>
<keyword evidence="5" id="KW-1185">Reference proteome</keyword>
<evidence type="ECO:0000313" key="5">
    <source>
        <dbReference type="Proteomes" id="UP000694388"/>
    </source>
</evidence>
<dbReference type="InterPro" id="IPR001791">
    <property type="entry name" value="Laminin_G"/>
</dbReference>
<dbReference type="SMART" id="SM00210">
    <property type="entry name" value="TSPN"/>
    <property type="match status" value="1"/>
</dbReference>
<reference evidence="4" key="1">
    <citation type="submission" date="2025-08" db="UniProtKB">
        <authorList>
            <consortium name="Ensembl"/>
        </authorList>
    </citation>
    <scope>IDENTIFICATION</scope>
</reference>
<dbReference type="Ensembl" id="ENSEBUT00000008144.1">
    <property type="protein sequence ID" value="ENSEBUP00000007657.1"/>
    <property type="gene ID" value="ENSEBUG00000004990.1"/>
</dbReference>
<feature type="transmembrane region" description="Helical" evidence="2">
    <location>
        <begin position="214"/>
        <end position="233"/>
    </location>
</feature>
<evidence type="ECO:0000259" key="3">
    <source>
        <dbReference type="SMART" id="SM00210"/>
    </source>
</evidence>
<dbReference type="AlphaFoldDB" id="A0A8C4PZE3"/>
<keyword evidence="2" id="KW-0812">Transmembrane</keyword>
<protein>
    <recommendedName>
        <fullName evidence="3">Thrombospondin-like N-terminal domain-containing protein</fullName>
    </recommendedName>
</protein>
<accession>A0A8C4PZE3</accession>
<proteinExistence type="predicted"/>
<dbReference type="OMA" id="DGCSGCK"/>
<feature type="domain" description="Thrombospondin-like N-terminal" evidence="3">
    <location>
        <begin position="29"/>
        <end position="212"/>
    </location>
</feature>